<dbReference type="Proteomes" id="UP000695000">
    <property type="component" value="Unplaced"/>
</dbReference>
<gene>
    <name evidence="4" type="primary">LOC108559202</name>
</gene>
<protein>
    <submittedName>
        <fullName evidence="4">Uncharacterized protein LOC108559202</fullName>
    </submittedName>
</protein>
<evidence type="ECO:0000256" key="1">
    <source>
        <dbReference type="SAM" id="MobiDB-lite"/>
    </source>
</evidence>
<dbReference type="RefSeq" id="XP_017771875.1">
    <property type="nucleotide sequence ID" value="XM_017916386.1"/>
</dbReference>
<sequence length="158" mass="18029">MGIQKTIILFALVACISSFPYESKQVDNEQVLIEKKVIENETEASIVAEEDVHKIHNDKDVSEVKEDGSVETKFAVTEMTIQKIDEIAVNVVSDVNQIDVQVEEHTTEQAVAVQKFDQENIQKMNTVEDKVDHKSSESECSDDSSEEHHFHHHKHDHY</sequence>
<feature type="region of interest" description="Disordered" evidence="1">
    <location>
        <begin position="128"/>
        <end position="158"/>
    </location>
</feature>
<feature type="compositionally biased region" description="Basic and acidic residues" evidence="1">
    <location>
        <begin position="128"/>
        <end position="137"/>
    </location>
</feature>
<proteinExistence type="predicted"/>
<reference evidence="4" key="1">
    <citation type="submission" date="2025-08" db="UniProtKB">
        <authorList>
            <consortium name="RefSeq"/>
        </authorList>
    </citation>
    <scope>IDENTIFICATION</scope>
    <source>
        <tissue evidence="4">Whole Larva</tissue>
    </source>
</reference>
<evidence type="ECO:0000256" key="2">
    <source>
        <dbReference type="SAM" id="SignalP"/>
    </source>
</evidence>
<accession>A0ABM1MBC5</accession>
<organism evidence="3 4">
    <name type="scientific">Nicrophorus vespilloides</name>
    <name type="common">Boreal carrion beetle</name>
    <dbReference type="NCBI Taxonomy" id="110193"/>
    <lineage>
        <taxon>Eukaryota</taxon>
        <taxon>Metazoa</taxon>
        <taxon>Ecdysozoa</taxon>
        <taxon>Arthropoda</taxon>
        <taxon>Hexapoda</taxon>
        <taxon>Insecta</taxon>
        <taxon>Pterygota</taxon>
        <taxon>Neoptera</taxon>
        <taxon>Endopterygota</taxon>
        <taxon>Coleoptera</taxon>
        <taxon>Polyphaga</taxon>
        <taxon>Staphyliniformia</taxon>
        <taxon>Silphidae</taxon>
        <taxon>Nicrophorinae</taxon>
        <taxon>Nicrophorus</taxon>
    </lineage>
</organism>
<feature type="chain" id="PRO_5045077222" evidence="2">
    <location>
        <begin position="19"/>
        <end position="158"/>
    </location>
</feature>
<evidence type="ECO:0000313" key="3">
    <source>
        <dbReference type="Proteomes" id="UP000695000"/>
    </source>
</evidence>
<keyword evidence="2" id="KW-0732">Signal</keyword>
<name>A0ABM1MBC5_NICVS</name>
<evidence type="ECO:0000313" key="4">
    <source>
        <dbReference type="RefSeq" id="XP_017771875.1"/>
    </source>
</evidence>
<dbReference type="GeneID" id="108559202"/>
<keyword evidence="3" id="KW-1185">Reference proteome</keyword>
<feature type="signal peptide" evidence="2">
    <location>
        <begin position="1"/>
        <end position="18"/>
    </location>
</feature>